<sequence length="327" mass="36007">MTLLAVDQVATVVAIIVTYNSAATVPDLLRSLESSGIGVRALVVDNGSRDDTLDVARSFQHVVVIPTGANLGYSGGINVGRRHVRPGEHVAILNPDLVLEDGALDRMLRVLDDASVGICAPQLRDLGDEKRFDSLRREPTFWGVLGDSIFGNRWATRPEWLAETLRRDSDYAAPRDVAWAGGAALLVSATCNLVVGAWDAATYFLYSEETDYARRTRDAGFVVRYEPSAVASHVGSGSGQPAPLVALISVNRIRYFERLHGRLHTALFRTAVAVQHLLRLHDPRHRYALPFVFNRGRWHDLPSADPTPPEFAVEDPTPPFESRPRMP</sequence>
<dbReference type="PANTHER" id="PTHR43179:SF7">
    <property type="entry name" value="RHAMNOSYLTRANSFERASE WBBL"/>
    <property type="match status" value="1"/>
</dbReference>
<evidence type="ECO:0000256" key="1">
    <source>
        <dbReference type="SAM" id="MobiDB-lite"/>
    </source>
</evidence>
<keyword evidence="4" id="KW-1185">Reference proteome</keyword>
<dbReference type="PANTHER" id="PTHR43179">
    <property type="entry name" value="RHAMNOSYLTRANSFERASE WBBL"/>
    <property type="match status" value="1"/>
</dbReference>
<dbReference type="Gene3D" id="3.90.550.10">
    <property type="entry name" value="Spore Coat Polysaccharide Biosynthesis Protein SpsA, Chain A"/>
    <property type="match status" value="1"/>
</dbReference>
<comment type="caution">
    <text evidence="3">The sequence shown here is derived from an EMBL/GenBank/DDBJ whole genome shotgun (WGS) entry which is preliminary data.</text>
</comment>
<evidence type="ECO:0000313" key="3">
    <source>
        <dbReference type="EMBL" id="GAA1953949.1"/>
    </source>
</evidence>
<reference evidence="3 4" key="1">
    <citation type="journal article" date="2019" name="Int. J. Syst. Evol. Microbiol.">
        <title>The Global Catalogue of Microorganisms (GCM) 10K type strain sequencing project: providing services to taxonomists for standard genome sequencing and annotation.</title>
        <authorList>
            <consortium name="The Broad Institute Genomics Platform"/>
            <consortium name="The Broad Institute Genome Sequencing Center for Infectious Disease"/>
            <person name="Wu L."/>
            <person name="Ma J."/>
        </authorList>
    </citation>
    <scope>NUCLEOTIDE SEQUENCE [LARGE SCALE GENOMIC DNA]</scope>
    <source>
        <strain evidence="3 4">JCM 14901</strain>
    </source>
</reference>
<evidence type="ECO:0000313" key="4">
    <source>
        <dbReference type="Proteomes" id="UP001499933"/>
    </source>
</evidence>
<dbReference type="InterPro" id="IPR001173">
    <property type="entry name" value="Glyco_trans_2-like"/>
</dbReference>
<organism evidence="3 4">
    <name type="scientific">Microbacterium deminutum</name>
    <dbReference type="NCBI Taxonomy" id="344164"/>
    <lineage>
        <taxon>Bacteria</taxon>
        <taxon>Bacillati</taxon>
        <taxon>Actinomycetota</taxon>
        <taxon>Actinomycetes</taxon>
        <taxon>Micrococcales</taxon>
        <taxon>Microbacteriaceae</taxon>
        <taxon>Microbacterium</taxon>
    </lineage>
</organism>
<dbReference type="SUPFAM" id="SSF53448">
    <property type="entry name" value="Nucleotide-diphospho-sugar transferases"/>
    <property type="match status" value="1"/>
</dbReference>
<dbReference type="RefSeq" id="WP_344092919.1">
    <property type="nucleotide sequence ID" value="NZ_BAAAOG010000002.1"/>
</dbReference>
<feature type="domain" description="Glycosyltransferase 2-like" evidence="2">
    <location>
        <begin position="15"/>
        <end position="139"/>
    </location>
</feature>
<protein>
    <submittedName>
        <fullName evidence="3">Glycosyltransferase family 2 protein</fullName>
    </submittedName>
</protein>
<dbReference type="Pfam" id="PF00535">
    <property type="entry name" value="Glycos_transf_2"/>
    <property type="match status" value="1"/>
</dbReference>
<gene>
    <name evidence="3" type="ORF">GCM10009776_14790</name>
</gene>
<dbReference type="Proteomes" id="UP001499933">
    <property type="component" value="Unassembled WGS sequence"/>
</dbReference>
<accession>A0ABN2QKM7</accession>
<name>A0ABN2QKM7_9MICO</name>
<evidence type="ECO:0000259" key="2">
    <source>
        <dbReference type="Pfam" id="PF00535"/>
    </source>
</evidence>
<dbReference type="EMBL" id="BAAAOG010000002">
    <property type="protein sequence ID" value="GAA1953949.1"/>
    <property type="molecule type" value="Genomic_DNA"/>
</dbReference>
<proteinExistence type="predicted"/>
<feature type="region of interest" description="Disordered" evidence="1">
    <location>
        <begin position="304"/>
        <end position="327"/>
    </location>
</feature>
<dbReference type="InterPro" id="IPR029044">
    <property type="entry name" value="Nucleotide-diphossugar_trans"/>
</dbReference>